<dbReference type="Proteomes" id="UP001278500">
    <property type="component" value="Unassembled WGS sequence"/>
</dbReference>
<proteinExistence type="predicted"/>
<organism evidence="2 3">
    <name type="scientific">Neurospora tetraspora</name>
    <dbReference type="NCBI Taxonomy" id="94610"/>
    <lineage>
        <taxon>Eukaryota</taxon>
        <taxon>Fungi</taxon>
        <taxon>Dikarya</taxon>
        <taxon>Ascomycota</taxon>
        <taxon>Pezizomycotina</taxon>
        <taxon>Sordariomycetes</taxon>
        <taxon>Sordariomycetidae</taxon>
        <taxon>Sordariales</taxon>
        <taxon>Sordariaceae</taxon>
        <taxon>Neurospora</taxon>
    </lineage>
</organism>
<feature type="region of interest" description="Disordered" evidence="1">
    <location>
        <begin position="147"/>
        <end position="186"/>
    </location>
</feature>
<feature type="compositionally biased region" description="Polar residues" evidence="1">
    <location>
        <begin position="147"/>
        <end position="166"/>
    </location>
</feature>
<reference evidence="2" key="2">
    <citation type="submission" date="2023-06" db="EMBL/GenBank/DDBJ databases">
        <authorList>
            <consortium name="Lawrence Berkeley National Laboratory"/>
            <person name="Haridas S."/>
            <person name="Hensen N."/>
            <person name="Bonometti L."/>
            <person name="Westerberg I."/>
            <person name="Brannstrom I.O."/>
            <person name="Guillou S."/>
            <person name="Cros-Aarteil S."/>
            <person name="Calhoun S."/>
            <person name="Kuo A."/>
            <person name="Mondo S."/>
            <person name="Pangilinan J."/>
            <person name="Riley R."/>
            <person name="Labutti K."/>
            <person name="Andreopoulos B."/>
            <person name="Lipzen A."/>
            <person name="Chen C."/>
            <person name="Yanf M."/>
            <person name="Daum C."/>
            <person name="Ng V."/>
            <person name="Clum A."/>
            <person name="Steindorff A."/>
            <person name="Ohm R."/>
            <person name="Martin F."/>
            <person name="Silar P."/>
            <person name="Natvig D."/>
            <person name="Lalanne C."/>
            <person name="Gautier V."/>
            <person name="Ament-Velasquez S.L."/>
            <person name="Kruys A."/>
            <person name="Hutchinson M.I."/>
            <person name="Powell A.J."/>
            <person name="Barry K."/>
            <person name="Miller A.N."/>
            <person name="Grigoriev I.V."/>
            <person name="Debuchy R."/>
            <person name="Gladieux P."/>
            <person name="Thoren M.H."/>
            <person name="Johannesson H."/>
        </authorList>
    </citation>
    <scope>NUCLEOTIDE SEQUENCE</scope>
    <source>
        <strain evidence="2">CBS 560.94</strain>
    </source>
</reference>
<evidence type="ECO:0000313" key="2">
    <source>
        <dbReference type="EMBL" id="KAK3334593.1"/>
    </source>
</evidence>
<keyword evidence="3" id="KW-1185">Reference proteome</keyword>
<evidence type="ECO:0000313" key="3">
    <source>
        <dbReference type="Proteomes" id="UP001278500"/>
    </source>
</evidence>
<dbReference type="GeneID" id="87862419"/>
<dbReference type="AlphaFoldDB" id="A0AAE0MK27"/>
<sequence length="368" mass="40328">MAPRQMSAGARPHSPAPVIRPRPCHHRIERPHAPSAVARAIAARRQAILYHQLPNELLASRVQEDSNMNCLMILRGLPLDIHSDQPPLPTTCDEEMDWYFNSGAYRRDQTLAMHDGRHVVRSASYLVEPMPAAHRVLQPPPAINHQQAASISSFPSVHQVPTQSTIPVGAQFSPPHPSLSPSAAPALSNPLPRLTAHALGMLEPAYSPTLLSWSEESSLDSSESSLVDSAESSDNSADSALVPEVDNPNPARIVPGLRLQPKARKCFEHLHKKFSRAKREWIGSLHVQGFYLCTSRYDAPVGTANTPCAACVKRGKDLVKAWNNRFASVLTWIESTTSEKQEAHPQWEGTLGAIGHQMDVDLESAGED</sequence>
<reference evidence="2" key="1">
    <citation type="journal article" date="2023" name="Mol. Phylogenet. Evol.">
        <title>Genome-scale phylogeny and comparative genomics of the fungal order Sordariales.</title>
        <authorList>
            <person name="Hensen N."/>
            <person name="Bonometti L."/>
            <person name="Westerberg I."/>
            <person name="Brannstrom I.O."/>
            <person name="Guillou S."/>
            <person name="Cros-Aarteil S."/>
            <person name="Calhoun S."/>
            <person name="Haridas S."/>
            <person name="Kuo A."/>
            <person name="Mondo S."/>
            <person name="Pangilinan J."/>
            <person name="Riley R."/>
            <person name="LaButti K."/>
            <person name="Andreopoulos B."/>
            <person name="Lipzen A."/>
            <person name="Chen C."/>
            <person name="Yan M."/>
            <person name="Daum C."/>
            <person name="Ng V."/>
            <person name="Clum A."/>
            <person name="Steindorff A."/>
            <person name="Ohm R.A."/>
            <person name="Martin F."/>
            <person name="Silar P."/>
            <person name="Natvig D.O."/>
            <person name="Lalanne C."/>
            <person name="Gautier V."/>
            <person name="Ament-Velasquez S.L."/>
            <person name="Kruys A."/>
            <person name="Hutchinson M.I."/>
            <person name="Powell A.J."/>
            <person name="Barry K."/>
            <person name="Miller A.N."/>
            <person name="Grigoriev I.V."/>
            <person name="Debuchy R."/>
            <person name="Gladieux P."/>
            <person name="Hiltunen Thoren M."/>
            <person name="Johannesson H."/>
        </authorList>
    </citation>
    <scope>NUCLEOTIDE SEQUENCE</scope>
    <source>
        <strain evidence="2">CBS 560.94</strain>
    </source>
</reference>
<comment type="caution">
    <text evidence="2">The sequence shown here is derived from an EMBL/GenBank/DDBJ whole genome shotgun (WGS) entry which is preliminary data.</text>
</comment>
<feature type="compositionally biased region" description="Low complexity" evidence="1">
    <location>
        <begin position="222"/>
        <end position="240"/>
    </location>
</feature>
<dbReference type="RefSeq" id="XP_062676759.1">
    <property type="nucleotide sequence ID" value="XM_062825265.1"/>
</dbReference>
<name>A0AAE0MK27_9PEZI</name>
<dbReference type="EMBL" id="JAUEPP010000010">
    <property type="protein sequence ID" value="KAK3334593.1"/>
    <property type="molecule type" value="Genomic_DNA"/>
</dbReference>
<feature type="region of interest" description="Disordered" evidence="1">
    <location>
        <begin position="1"/>
        <end position="21"/>
    </location>
</feature>
<feature type="region of interest" description="Disordered" evidence="1">
    <location>
        <begin position="222"/>
        <end position="253"/>
    </location>
</feature>
<gene>
    <name evidence="2" type="ORF">B0H65DRAFT_436834</name>
</gene>
<accession>A0AAE0MK27</accession>
<protein>
    <submittedName>
        <fullName evidence="2">Uncharacterized protein</fullName>
    </submittedName>
</protein>
<evidence type="ECO:0000256" key="1">
    <source>
        <dbReference type="SAM" id="MobiDB-lite"/>
    </source>
</evidence>